<dbReference type="GO" id="GO:1902657">
    <property type="term" value="P:protein localization to prospore membrane"/>
    <property type="evidence" value="ECO:0007669"/>
    <property type="project" value="InterPro"/>
</dbReference>
<organism evidence="3 4">
    <name type="scientific">Sporidiobolus salmonicolor</name>
    <name type="common">Yeast-like fungus</name>
    <name type="synonym">Sporobolomyces salmonicolor</name>
    <dbReference type="NCBI Taxonomy" id="5005"/>
    <lineage>
        <taxon>Eukaryota</taxon>
        <taxon>Fungi</taxon>
        <taxon>Dikarya</taxon>
        <taxon>Basidiomycota</taxon>
        <taxon>Pucciniomycotina</taxon>
        <taxon>Microbotryomycetes</taxon>
        <taxon>Sporidiobolales</taxon>
        <taxon>Sporidiobolaceae</taxon>
        <taxon>Sporobolomyces</taxon>
    </lineage>
</organism>
<reference evidence="4" key="1">
    <citation type="submission" date="2015-02" db="EMBL/GenBank/DDBJ databases">
        <authorList>
            <person name="Gon?alves P."/>
        </authorList>
    </citation>
    <scope>NUCLEOTIDE SEQUENCE [LARGE SCALE GENOMIC DNA]</scope>
</reference>
<dbReference type="InterPro" id="IPR057379">
    <property type="entry name" value="PH_SPO71"/>
</dbReference>
<evidence type="ECO:0000259" key="2">
    <source>
        <dbReference type="SMART" id="SM00233"/>
    </source>
</evidence>
<dbReference type="Pfam" id="PF15404">
    <property type="entry name" value="PH_4"/>
    <property type="match status" value="1"/>
</dbReference>
<dbReference type="Pfam" id="PF23207">
    <property type="entry name" value="PH_SPO71"/>
    <property type="match status" value="1"/>
</dbReference>
<dbReference type="PANTHER" id="PTHR28076">
    <property type="entry name" value="SPORULATION-SPECIFIC PROTEIN 71"/>
    <property type="match status" value="1"/>
</dbReference>
<feature type="compositionally biased region" description="Basic residues" evidence="1">
    <location>
        <begin position="167"/>
        <end position="177"/>
    </location>
</feature>
<dbReference type="AlphaFoldDB" id="A0A0D6ES87"/>
<dbReference type="InterPro" id="IPR001849">
    <property type="entry name" value="PH_domain"/>
</dbReference>
<accession>A0A0D6ES87</accession>
<proteinExistence type="predicted"/>
<feature type="compositionally biased region" description="Pro residues" evidence="1">
    <location>
        <begin position="364"/>
        <end position="379"/>
    </location>
</feature>
<feature type="compositionally biased region" description="Low complexity" evidence="1">
    <location>
        <begin position="1"/>
        <end position="37"/>
    </location>
</feature>
<dbReference type="EMBL" id="CENE01000031">
    <property type="protein sequence ID" value="CEQ42641.1"/>
    <property type="molecule type" value="Genomic_DNA"/>
</dbReference>
<feature type="compositionally biased region" description="Polar residues" evidence="1">
    <location>
        <begin position="139"/>
        <end position="151"/>
    </location>
</feature>
<dbReference type="InterPro" id="IPR040345">
    <property type="entry name" value="Mug56/Spo71"/>
</dbReference>
<feature type="compositionally biased region" description="Basic and acidic residues" evidence="1">
    <location>
        <begin position="178"/>
        <end position="196"/>
    </location>
</feature>
<feature type="region of interest" description="Disordered" evidence="1">
    <location>
        <begin position="318"/>
        <end position="389"/>
    </location>
</feature>
<feature type="region of interest" description="Disordered" evidence="1">
    <location>
        <begin position="932"/>
        <end position="960"/>
    </location>
</feature>
<gene>
    <name evidence="3" type="primary">SPOSA6832_04484</name>
</gene>
<evidence type="ECO:0000256" key="1">
    <source>
        <dbReference type="SAM" id="MobiDB-lite"/>
    </source>
</evidence>
<dbReference type="SMART" id="SM00233">
    <property type="entry name" value="PH"/>
    <property type="match status" value="2"/>
</dbReference>
<evidence type="ECO:0000313" key="3">
    <source>
        <dbReference type="EMBL" id="CEQ42641.1"/>
    </source>
</evidence>
<dbReference type="InterPro" id="IPR039486">
    <property type="entry name" value="Mug56/Spo71_PH"/>
</dbReference>
<feature type="compositionally biased region" description="Polar residues" evidence="1">
    <location>
        <begin position="199"/>
        <end position="228"/>
    </location>
</feature>
<feature type="domain" description="PH" evidence="2">
    <location>
        <begin position="983"/>
        <end position="1162"/>
    </location>
</feature>
<dbReference type="PANTHER" id="PTHR28076:SF1">
    <property type="entry name" value="PROSPORE MEMBRANE ADAPTER PROTEIN SPO71"/>
    <property type="match status" value="1"/>
</dbReference>
<sequence>MRSTSAPLASTSAAEPVNAPAASTSAARSPSAPLAGPTELSSDDEALANDNEHYGTRHSLRRIFIGPSYAGAGKGKGRATEQVTGEDAHWDEGGNSSSSSPSEDDEGGGGSGTRAAHARRRVARGRRKEKSESRKPTGETVQGNSRRSSAHQWIGGSFEIGADVKAVAKRRKRRLKAERRAREKGEHGETEEREGGGRSASTATEGTSKTGPRSPGLFSTSSFITAQTHLPPPSASPSDFQLQQPPTPIDDALPYIIHPLAQETCDPPPLIKSTSDSAVPLKSILRGKDEAGLNGSALGHGHPKSHPSALLDVPQTIHAIPPPSQTASAAPRPGVPPRATSVRFDASPSSSTPAPRSPGSGAQPPAPPDEVLSRPPPEPAQDEEKTQDTQSLFRAAKDKKLHLKQKGDEVLRKERMLVRVDWTQRQDLPDSFDEHIARKYPTCNGGWEELGVIWRPGRLELWGEYVRAFFFDFRTNSCTPAHSVTLNEQKFNIPAAIAGAKKLKSVIPLQPRKTHLSLYSSVDLIFCLTHRPVPSSLLSSVATRRTTSAAEAPGTDHDGNIDEKILPSPHHSKASKRGYVHLRHAGTNIFLFRARTSSVAKKWIWLLYRELGGQVPRTLEISVPDLGAKIRIPVPRDLPEPQDDGVAALESIDPVLELRPAVHYPTIVRLPPSASSKPHQRMAEPPGVEGFVTRHRENGMNERIYLSTHLGLLFISRPSTAHPPEPPLSAQQTVNNPAAIVLAPFVFGMASIAATPEKQGKIWRRVSDRGGMKAAKQEKRRRDWTLKRMEADDGERHKDDVDDEDGRGILELFEKEERKRAFLQITDARGFVSLSEIETIEHELEEAPREKWVRVVDPGGEDGLKVADDKQKLRKLRSFVVKTRSGMTVKFECHSTDVCDEWVSRLSALVTYWRRRERVDAVQQMEISPHGGLVKHLPPFSSSGRHVDDTGDGEPQPSREELLSSPLLAQIYNWCILDGCRAVLRHGVLHIKKGLRGMFRKRHVLLLPGTLIEYQSFQRNLYGQPLATPYHRRKFTLSLRDCYCYSGSLTAALFHGTANTTAWDPANTTQHHFPRCYTTTDGLRTTDDDEDCTFVLLRMRHGGHGTAKKFGQKGVARVYRARSKVRLFLLLPLQNDALMRSSFRQVERDQFVYALNCAIERLLRGEQEREERLRDFSWLEQQREGPKAKKSMAHTFT</sequence>
<keyword evidence="4" id="KW-1185">Reference proteome</keyword>
<feature type="compositionally biased region" description="Low complexity" evidence="1">
    <location>
        <begin position="346"/>
        <end position="363"/>
    </location>
</feature>
<feature type="compositionally biased region" description="Basic residues" evidence="1">
    <location>
        <begin position="116"/>
        <end position="128"/>
    </location>
</feature>
<name>A0A0D6ES87_SPOSA</name>
<dbReference type="OrthoDB" id="5579281at2759"/>
<feature type="region of interest" description="Disordered" evidence="1">
    <location>
        <begin position="1"/>
        <end position="286"/>
    </location>
</feature>
<evidence type="ECO:0000313" key="4">
    <source>
        <dbReference type="Proteomes" id="UP000243876"/>
    </source>
</evidence>
<protein>
    <submittedName>
        <fullName evidence="3">SPOSA6832_04484-mRNA-1:cds</fullName>
    </submittedName>
</protein>
<feature type="domain" description="PH" evidence="2">
    <location>
        <begin position="756"/>
        <end position="913"/>
    </location>
</feature>
<dbReference type="Proteomes" id="UP000243876">
    <property type="component" value="Unassembled WGS sequence"/>
</dbReference>